<dbReference type="AlphaFoldDB" id="A0A9P6GX28"/>
<dbReference type="Proteomes" id="UP000740883">
    <property type="component" value="Unassembled WGS sequence"/>
</dbReference>
<proteinExistence type="predicted"/>
<accession>A0A9P6GX28</accession>
<organism evidence="1 2">
    <name type="scientific">Nosema granulosis</name>
    <dbReference type="NCBI Taxonomy" id="83296"/>
    <lineage>
        <taxon>Eukaryota</taxon>
        <taxon>Fungi</taxon>
        <taxon>Fungi incertae sedis</taxon>
        <taxon>Microsporidia</taxon>
        <taxon>Nosematidae</taxon>
        <taxon>Nosema</taxon>
    </lineage>
</organism>
<dbReference type="EMBL" id="SBJO01000496">
    <property type="protein sequence ID" value="KAF9760847.1"/>
    <property type="molecule type" value="Genomic_DNA"/>
</dbReference>
<dbReference type="Gene3D" id="2.40.50.140">
    <property type="entry name" value="Nucleic acid-binding proteins"/>
    <property type="match status" value="1"/>
</dbReference>
<name>A0A9P6GX28_9MICR</name>
<reference evidence="1 2" key="1">
    <citation type="journal article" date="2020" name="Genome Biol. Evol.">
        <title>Comparative genomics of strictly vertically transmitted, feminizing microsporidia endosymbionts of amphipod crustaceans.</title>
        <authorList>
            <person name="Cormier A."/>
            <person name="Chebbi M.A."/>
            <person name="Giraud I."/>
            <person name="Wattier R."/>
            <person name="Teixeira M."/>
            <person name="Gilbert C."/>
            <person name="Rigaud T."/>
            <person name="Cordaux R."/>
        </authorList>
    </citation>
    <scope>NUCLEOTIDE SEQUENCE [LARGE SCALE GENOMIC DNA]</scope>
    <source>
        <strain evidence="1 2">Ou3-Ou53</strain>
    </source>
</reference>
<sequence>MNTYPQRFEPLQPKRDLQTDDIYDGRSHDVVCRVQTVYDWTKSKGDDYVMTLSVSTINTDTEKKIFLKIFNETPLDLEIRSNDNISVKKIKHFAKDLFIVQHPLQIDFVKNVKFPKRNRICEIKDISTASRYVDIAGEIIHKQRESHNIAVLFMIDYTKNIRIIDKLNRGKYSNDMILHIKIWDDLCNSFNDIEIGKLYRFENLKVEIQNNIICGNLSNKKDSKIIRLKDDESRNILEKKEAYYKTTFKQEQEHEIYKKINTIDREGFFKVKFQVIRFFPKDCFCVEACKNCFHIYDSESKKCKCSKKRTTTMRILKLLVEDESGQLVMLCKNDISDIVLKKLNEDQKSFTCLISAIYKEGCFIFEVKEIFN</sequence>
<keyword evidence="2" id="KW-1185">Reference proteome</keyword>
<evidence type="ECO:0000313" key="1">
    <source>
        <dbReference type="EMBL" id="KAF9760847.1"/>
    </source>
</evidence>
<dbReference type="InterPro" id="IPR012340">
    <property type="entry name" value="NA-bd_OB-fold"/>
</dbReference>
<evidence type="ECO:0000313" key="2">
    <source>
        <dbReference type="Proteomes" id="UP000740883"/>
    </source>
</evidence>
<evidence type="ECO:0008006" key="3">
    <source>
        <dbReference type="Google" id="ProtNLM"/>
    </source>
</evidence>
<gene>
    <name evidence="1" type="ORF">NGRA_2990</name>
</gene>
<comment type="caution">
    <text evidence="1">The sequence shown here is derived from an EMBL/GenBank/DDBJ whole genome shotgun (WGS) entry which is preliminary data.</text>
</comment>
<protein>
    <recommendedName>
        <fullName evidence="3">Telomeric single stranded DNA binding POT1/Cdc13 domain-containing protein</fullName>
    </recommendedName>
</protein>
<dbReference type="OrthoDB" id="2186770at2759"/>